<dbReference type="AlphaFoldDB" id="A0A5D0CR00"/>
<dbReference type="GO" id="GO:0030246">
    <property type="term" value="F:carbohydrate binding"/>
    <property type="evidence" value="ECO:0007669"/>
    <property type="project" value="InterPro"/>
</dbReference>
<dbReference type="RefSeq" id="WP_148453650.1">
    <property type="nucleotide sequence ID" value="NZ_VSDO01000003.1"/>
</dbReference>
<accession>A0A5D0CR00</accession>
<gene>
    <name evidence="4" type="ORF">FRY98_15830</name>
</gene>
<proteinExistence type="inferred from homology"/>
<keyword evidence="4" id="KW-0121">Carboxypeptidase</keyword>
<evidence type="ECO:0000256" key="1">
    <source>
        <dbReference type="ARBA" id="ARBA00007257"/>
    </source>
</evidence>
<dbReference type="EMBL" id="VSDO01000003">
    <property type="protein sequence ID" value="TYA12182.1"/>
    <property type="molecule type" value="Genomic_DNA"/>
</dbReference>
<dbReference type="SUPFAM" id="SSF49464">
    <property type="entry name" value="Carboxypeptidase regulatory domain-like"/>
    <property type="match status" value="1"/>
</dbReference>
<dbReference type="PANTHER" id="PTHR36108:SF13">
    <property type="entry name" value="COLOSSIN-B-RELATED"/>
    <property type="match status" value="1"/>
</dbReference>
<dbReference type="Gene3D" id="2.60.40.1120">
    <property type="entry name" value="Carboxypeptidase-like, regulatory domain"/>
    <property type="match status" value="3"/>
</dbReference>
<dbReference type="GO" id="GO:0004180">
    <property type="term" value="F:carboxypeptidase activity"/>
    <property type="evidence" value="ECO:0007669"/>
    <property type="project" value="UniProtKB-KW"/>
</dbReference>
<evidence type="ECO:0000256" key="3">
    <source>
        <dbReference type="ARBA" id="ARBA00022729"/>
    </source>
</evidence>
<evidence type="ECO:0000256" key="2">
    <source>
        <dbReference type="ARBA" id="ARBA00022525"/>
    </source>
</evidence>
<dbReference type="OrthoDB" id="176752at2"/>
<dbReference type="InterPro" id="IPR008969">
    <property type="entry name" value="CarboxyPept-like_regulatory"/>
</dbReference>
<dbReference type="Proteomes" id="UP000325218">
    <property type="component" value="Unassembled WGS sequence"/>
</dbReference>
<keyword evidence="2" id="KW-0964">Secreted</keyword>
<sequence length="286" mass="29574">MPITDKYILQPSPPFTLNGNEDESVNLALQAAPNATVGVVQGSVRLANGTPVPSATVQLFTSQSVPVQHVSTNPQGLFVIPNVPVGAYLITAAETGFLTPPRIPLSVTQGQPTQVTITLQVDPAATTGAVFGIVRNATNNQPVNNAAINLFRVDGATNTLIGTVVSNSTGQYLFANLPSATYFVQATVLGYLSNQSAPVTITGNQFAPLDINLTVDPNANTGTLSGIITDQATGSPVSGALVALYALNGGVETIVQITQTNAAGLYLFGDLQPGTYRVKATAQIEV</sequence>
<dbReference type="SUPFAM" id="SSF49478">
    <property type="entry name" value="Cna protein B-type domain"/>
    <property type="match status" value="1"/>
</dbReference>
<comment type="similarity">
    <text evidence="1">Belongs to the serine-aspartate repeat-containing protein (SDr) family.</text>
</comment>
<dbReference type="SUPFAM" id="SSF49452">
    <property type="entry name" value="Starch-binding domain-like"/>
    <property type="match status" value="1"/>
</dbReference>
<comment type="caution">
    <text evidence="4">The sequence shown here is derived from an EMBL/GenBank/DDBJ whole genome shotgun (WGS) entry which is preliminary data.</text>
</comment>
<reference evidence="4 5" key="1">
    <citation type="submission" date="2019-08" db="EMBL/GenBank/DDBJ databases">
        <title>Genome sequencing of Paenibacillus faecis DSM 23593(T).</title>
        <authorList>
            <person name="Kook J.-K."/>
            <person name="Park S.-N."/>
            <person name="Lim Y.K."/>
        </authorList>
    </citation>
    <scope>NUCLEOTIDE SEQUENCE [LARGE SCALE GENOMIC DNA]</scope>
    <source>
        <strain evidence="4 5">DSM 23593</strain>
    </source>
</reference>
<evidence type="ECO:0000313" key="4">
    <source>
        <dbReference type="EMBL" id="TYA12182.1"/>
    </source>
</evidence>
<keyword evidence="5" id="KW-1185">Reference proteome</keyword>
<dbReference type="Pfam" id="PF13620">
    <property type="entry name" value="CarboxypepD_reg"/>
    <property type="match status" value="3"/>
</dbReference>
<organism evidence="4 5">
    <name type="scientific">Paenibacillus faecis</name>
    <dbReference type="NCBI Taxonomy" id="862114"/>
    <lineage>
        <taxon>Bacteria</taxon>
        <taxon>Bacillati</taxon>
        <taxon>Bacillota</taxon>
        <taxon>Bacilli</taxon>
        <taxon>Bacillales</taxon>
        <taxon>Paenibacillaceae</taxon>
        <taxon>Paenibacillus</taxon>
    </lineage>
</organism>
<dbReference type="InterPro" id="IPR013784">
    <property type="entry name" value="Carb-bd-like_fold"/>
</dbReference>
<protein>
    <submittedName>
        <fullName evidence="4">Carboxypeptidase regulatory-like domain-containing protein</fullName>
    </submittedName>
</protein>
<keyword evidence="4" id="KW-0378">Hydrolase</keyword>
<keyword evidence="4" id="KW-0645">Protease</keyword>
<keyword evidence="3" id="KW-0732">Signal</keyword>
<dbReference type="PANTHER" id="PTHR36108">
    <property type="entry name" value="COLOSSIN-B-RELATED"/>
    <property type="match status" value="1"/>
</dbReference>
<name>A0A5D0CR00_9BACL</name>
<evidence type="ECO:0000313" key="5">
    <source>
        <dbReference type="Proteomes" id="UP000325218"/>
    </source>
</evidence>